<dbReference type="PANTHER" id="PTHR22642:SF2">
    <property type="entry name" value="PROTEIN LONG AFTER FAR-RED 3"/>
    <property type="match status" value="1"/>
</dbReference>
<dbReference type="Proteomes" id="UP000813462">
    <property type="component" value="Unassembled WGS sequence"/>
</dbReference>
<feature type="domain" description="Amidohydrolase 3" evidence="2">
    <location>
        <begin position="80"/>
        <end position="231"/>
    </location>
</feature>
<dbReference type="EMBL" id="JAEACU010000003">
    <property type="protein sequence ID" value="KAH7536775.1"/>
    <property type="molecule type" value="Genomic_DNA"/>
</dbReference>
<dbReference type="InterPro" id="IPR011059">
    <property type="entry name" value="Metal-dep_hydrolase_composite"/>
</dbReference>
<name>A0A978VMK0_ZIZJJ</name>
<keyword evidence="1" id="KW-0472">Membrane</keyword>
<dbReference type="SUPFAM" id="SSF51338">
    <property type="entry name" value="Composite domain of metallo-dependent hydrolases"/>
    <property type="match status" value="1"/>
</dbReference>
<feature type="transmembrane region" description="Helical" evidence="1">
    <location>
        <begin position="6"/>
        <end position="25"/>
    </location>
</feature>
<evidence type="ECO:0000256" key="1">
    <source>
        <dbReference type="SAM" id="Phobius"/>
    </source>
</evidence>
<organism evidence="3 4">
    <name type="scientific">Ziziphus jujuba var. spinosa</name>
    <dbReference type="NCBI Taxonomy" id="714518"/>
    <lineage>
        <taxon>Eukaryota</taxon>
        <taxon>Viridiplantae</taxon>
        <taxon>Streptophyta</taxon>
        <taxon>Embryophyta</taxon>
        <taxon>Tracheophyta</taxon>
        <taxon>Spermatophyta</taxon>
        <taxon>Magnoliopsida</taxon>
        <taxon>eudicotyledons</taxon>
        <taxon>Gunneridae</taxon>
        <taxon>Pentapetalae</taxon>
        <taxon>rosids</taxon>
        <taxon>fabids</taxon>
        <taxon>Rosales</taxon>
        <taxon>Rhamnaceae</taxon>
        <taxon>Paliureae</taxon>
        <taxon>Ziziphus</taxon>
    </lineage>
</organism>
<evidence type="ECO:0000313" key="3">
    <source>
        <dbReference type="EMBL" id="KAH7536775.1"/>
    </source>
</evidence>
<keyword evidence="1" id="KW-0812">Transmembrane</keyword>
<dbReference type="Pfam" id="PF07969">
    <property type="entry name" value="Amidohydro_3"/>
    <property type="match status" value="1"/>
</dbReference>
<dbReference type="Gene3D" id="2.30.40.10">
    <property type="entry name" value="Urease, subunit C, domain 1"/>
    <property type="match status" value="1"/>
</dbReference>
<dbReference type="AlphaFoldDB" id="A0A978VMK0"/>
<proteinExistence type="predicted"/>
<accession>A0A978VMK0</accession>
<dbReference type="PANTHER" id="PTHR22642">
    <property type="entry name" value="IMIDAZOLONEPROPIONASE"/>
    <property type="match status" value="1"/>
</dbReference>
<evidence type="ECO:0000259" key="2">
    <source>
        <dbReference type="Pfam" id="PF07969"/>
    </source>
</evidence>
<dbReference type="InterPro" id="IPR013108">
    <property type="entry name" value="Amidohydro_3"/>
</dbReference>
<evidence type="ECO:0000313" key="4">
    <source>
        <dbReference type="Proteomes" id="UP000813462"/>
    </source>
</evidence>
<dbReference type="Gene3D" id="3.10.310.70">
    <property type="match status" value="1"/>
</dbReference>
<protein>
    <recommendedName>
        <fullName evidence="2">Amidohydrolase 3 domain-containing protein</fullName>
    </recommendedName>
</protein>
<dbReference type="GO" id="GO:0016810">
    <property type="term" value="F:hydrolase activity, acting on carbon-nitrogen (but not peptide) bonds"/>
    <property type="evidence" value="ECO:0007669"/>
    <property type="project" value="InterPro"/>
</dbReference>
<comment type="caution">
    <text evidence="3">The sequence shown here is derived from an EMBL/GenBank/DDBJ whole genome shotgun (WGS) entry which is preliminary data.</text>
</comment>
<reference evidence="3" key="1">
    <citation type="journal article" date="2021" name="Front. Plant Sci.">
        <title>Chromosome-Scale Genome Assembly for Chinese Sour Jujube and Insights Into Its Genome Evolution and Domestication Signature.</title>
        <authorList>
            <person name="Shen L.-Y."/>
            <person name="Luo H."/>
            <person name="Wang X.-L."/>
            <person name="Wang X.-M."/>
            <person name="Qiu X.-J."/>
            <person name="Liu H."/>
            <person name="Zhou S.-S."/>
            <person name="Jia K.-H."/>
            <person name="Nie S."/>
            <person name="Bao Y.-T."/>
            <person name="Zhang R.-G."/>
            <person name="Yun Q.-Z."/>
            <person name="Chai Y.-H."/>
            <person name="Lu J.-Y."/>
            <person name="Li Y."/>
            <person name="Zhao S.-W."/>
            <person name="Mao J.-F."/>
            <person name="Jia S.-G."/>
            <person name="Mao Y.-M."/>
        </authorList>
    </citation>
    <scope>NUCLEOTIDE SEQUENCE</scope>
    <source>
        <strain evidence="3">AT0</strain>
        <tissue evidence="3">Leaf</tissue>
    </source>
</reference>
<keyword evidence="1" id="KW-1133">Transmembrane helix</keyword>
<gene>
    <name evidence="3" type="ORF">FEM48_Zijuj03G0022200</name>
</gene>
<sequence>MNSFYYILLSTSIALLAIFVSLPLLRLPNSNRLFFSWRPTIADLVLSNGVIYTSDDSLSFSYSMAVRNGRILHVGNYSHVKMSQVELHGVNERDEFVRRVKEAVRDSKPGSWILGGGWNNDLWGGALPMTWWVDDVTPQNPVWLTRMDGHMGLADSPALKLAGVTNSSEDPNGGTIMRTSTGEPTGLLVDSAMQFILPCIPEVSVDECREALLKASNFALTRRVTTVVDMGRCYPGISVEFSWQDFSGF</sequence>